<dbReference type="InterPro" id="IPR023393">
    <property type="entry name" value="START-like_dom_sf"/>
</dbReference>
<dbReference type="OrthoDB" id="9800600at2"/>
<evidence type="ECO:0000313" key="3">
    <source>
        <dbReference type="EMBL" id="ADP17542.1"/>
    </source>
</evidence>
<dbReference type="eggNOG" id="COG3832">
    <property type="taxonomic scope" value="Bacteria"/>
</dbReference>
<dbReference type="EMBL" id="CP002287">
    <property type="protein sequence ID" value="ADP17542.1"/>
    <property type="molecule type" value="Genomic_DNA"/>
</dbReference>
<dbReference type="STRING" id="762376.AXYL_04223"/>
<dbReference type="InterPro" id="IPR013538">
    <property type="entry name" value="ASHA1/2-like_C"/>
</dbReference>
<proteinExistence type="inferred from homology"/>
<dbReference type="Gene3D" id="3.30.530.20">
    <property type="match status" value="1"/>
</dbReference>
<reference evidence="3 4" key="1">
    <citation type="journal article" date="2011" name="J. Bacteriol.">
        <title>Complete genome sequence of the haloaromatic acid-degrading bacterium Achromobacter xylosoxidans A8.</title>
        <authorList>
            <person name="Strnad H."/>
            <person name="Ridl J."/>
            <person name="Paces J."/>
            <person name="Kolar M."/>
            <person name="Vlcek C."/>
            <person name="Paces V."/>
        </authorList>
    </citation>
    <scope>NUCLEOTIDE SEQUENCE [LARGE SCALE GENOMIC DNA]</scope>
    <source>
        <strain evidence="3 4">A8</strain>
    </source>
</reference>
<dbReference type="RefSeq" id="WP_013394852.1">
    <property type="nucleotide sequence ID" value="NC_014640.1"/>
</dbReference>
<dbReference type="SUPFAM" id="SSF55961">
    <property type="entry name" value="Bet v1-like"/>
    <property type="match status" value="1"/>
</dbReference>
<evidence type="ECO:0000259" key="2">
    <source>
        <dbReference type="Pfam" id="PF08327"/>
    </source>
</evidence>
<dbReference type="CDD" id="cd07814">
    <property type="entry name" value="SRPBCC_CalC_Aha1-like"/>
    <property type="match status" value="1"/>
</dbReference>
<gene>
    <name evidence="3" type="ordered locus">AXYL_04223</name>
</gene>
<organism evidence="3 4">
    <name type="scientific">Achromobacter xylosoxidans (strain A8)</name>
    <dbReference type="NCBI Taxonomy" id="762376"/>
    <lineage>
        <taxon>Bacteria</taxon>
        <taxon>Pseudomonadati</taxon>
        <taxon>Pseudomonadota</taxon>
        <taxon>Betaproteobacteria</taxon>
        <taxon>Burkholderiales</taxon>
        <taxon>Alcaligenaceae</taxon>
        <taxon>Achromobacter</taxon>
    </lineage>
</organism>
<feature type="domain" description="Activator of Hsp90 ATPase homologue 1/2-like C-terminal" evidence="2">
    <location>
        <begin position="22"/>
        <end position="150"/>
    </location>
</feature>
<dbReference type="HOGENOM" id="CLU_108923_6_3_4"/>
<name>E3HW62_ACHXA</name>
<accession>E3HW62</accession>
<evidence type="ECO:0000256" key="1">
    <source>
        <dbReference type="ARBA" id="ARBA00006817"/>
    </source>
</evidence>
<comment type="similarity">
    <text evidence="1">Belongs to the AHA1 family.</text>
</comment>
<dbReference type="Pfam" id="PF08327">
    <property type="entry name" value="AHSA1"/>
    <property type="match status" value="1"/>
</dbReference>
<dbReference type="Proteomes" id="UP000006876">
    <property type="component" value="Chromosome"/>
</dbReference>
<dbReference type="KEGG" id="axy:AXYL_04223"/>
<protein>
    <submittedName>
        <fullName evidence="3">Activator of Hsp90 ATPase family protein 1</fullName>
    </submittedName>
</protein>
<dbReference type="AlphaFoldDB" id="E3HW62"/>
<sequence length="154" mass="17447">MENRSTQDESAPIELRLKRRFDAPVERVWRAWTDPQALMRWFGPAETRKVLRAETDVRVGGAYEVGFATEDGLEHHASGHYREVEPQRRLVFTWAWRDTPAEVSLITLEFTPAGGGTELAFLQTPFVDQATRDSHQHGWAGALERLAAHLANPA</sequence>
<evidence type="ECO:0000313" key="4">
    <source>
        <dbReference type="Proteomes" id="UP000006876"/>
    </source>
</evidence>